<feature type="chain" id="PRO_5041319098" description="Beta-defensin" evidence="1">
    <location>
        <begin position="22"/>
        <end position="73"/>
    </location>
</feature>
<gene>
    <name evidence="2" type="ORF">PODLI_1B031762</name>
</gene>
<evidence type="ECO:0000313" key="3">
    <source>
        <dbReference type="Proteomes" id="UP001178461"/>
    </source>
</evidence>
<keyword evidence="3" id="KW-1185">Reference proteome</keyword>
<evidence type="ECO:0008006" key="4">
    <source>
        <dbReference type="Google" id="ProtNLM"/>
    </source>
</evidence>
<evidence type="ECO:0000313" key="2">
    <source>
        <dbReference type="EMBL" id="CAI5771388.1"/>
    </source>
</evidence>
<dbReference type="AlphaFoldDB" id="A0AA35K6H5"/>
<protein>
    <recommendedName>
        <fullName evidence="4">Beta-defensin</fullName>
    </recommendedName>
</protein>
<proteinExistence type="predicted"/>
<organism evidence="2 3">
    <name type="scientific">Podarcis lilfordi</name>
    <name type="common">Lilford's wall lizard</name>
    <dbReference type="NCBI Taxonomy" id="74358"/>
    <lineage>
        <taxon>Eukaryota</taxon>
        <taxon>Metazoa</taxon>
        <taxon>Chordata</taxon>
        <taxon>Craniata</taxon>
        <taxon>Vertebrata</taxon>
        <taxon>Euteleostomi</taxon>
        <taxon>Lepidosauria</taxon>
        <taxon>Squamata</taxon>
        <taxon>Bifurcata</taxon>
        <taxon>Unidentata</taxon>
        <taxon>Episquamata</taxon>
        <taxon>Laterata</taxon>
        <taxon>Lacertibaenia</taxon>
        <taxon>Lacertidae</taxon>
        <taxon>Podarcis</taxon>
    </lineage>
</organism>
<reference evidence="2" key="1">
    <citation type="submission" date="2022-12" db="EMBL/GenBank/DDBJ databases">
        <authorList>
            <person name="Alioto T."/>
            <person name="Alioto T."/>
            <person name="Gomez Garrido J."/>
        </authorList>
    </citation>
    <scope>NUCLEOTIDE SEQUENCE</scope>
</reference>
<feature type="signal peptide" evidence="1">
    <location>
        <begin position="1"/>
        <end position="21"/>
    </location>
</feature>
<keyword evidence="1" id="KW-0732">Signal</keyword>
<sequence length="73" mass="8549">MKTTFLLPLVIVLLLPGLNQARSQKCADGVCRNLKECYREEKLWGPCPQDPSQIYCCFWVGIKYPPRRRFGRF</sequence>
<dbReference type="Proteomes" id="UP001178461">
    <property type="component" value="Chromosome 3"/>
</dbReference>
<name>A0AA35K6H5_9SAUR</name>
<evidence type="ECO:0000256" key="1">
    <source>
        <dbReference type="SAM" id="SignalP"/>
    </source>
</evidence>
<accession>A0AA35K6H5</accession>
<dbReference type="EMBL" id="OX395128">
    <property type="protein sequence ID" value="CAI5771388.1"/>
    <property type="molecule type" value="Genomic_DNA"/>
</dbReference>